<dbReference type="Proteomes" id="UP000654345">
    <property type="component" value="Unassembled WGS sequence"/>
</dbReference>
<evidence type="ECO:0000313" key="3">
    <source>
        <dbReference type="Proteomes" id="UP000654345"/>
    </source>
</evidence>
<sequence>MTILETPRLLLRPIQLGDAQAQYEIRQHPDVYEFDGHVLLPDGSKRPKTLEEIREQLEKRVGEFGIQGFGMWAVTLKENKAFVGWAGLQFYLLEYPTYSQPEIELFYGQSRDYWGQGITHEACQKLLEHGFKKLKLTRITSVIHRENTHSLNVARRNGMRFIDHPTESYNVVGILDNPYLAQNQGNQ</sequence>
<evidence type="ECO:0000259" key="1">
    <source>
        <dbReference type="PROSITE" id="PS51186"/>
    </source>
</evidence>
<protein>
    <recommendedName>
        <fullName evidence="1">N-acetyltransferase domain-containing protein</fullName>
    </recommendedName>
</protein>
<comment type="caution">
    <text evidence="2">The sequence shown here is derived from an EMBL/GenBank/DDBJ whole genome shotgun (WGS) entry which is preliminary data.</text>
</comment>
<dbReference type="RefSeq" id="WP_201374997.1">
    <property type="nucleotide sequence ID" value="NZ_BNJG01000003.1"/>
</dbReference>
<gene>
    <name evidence="2" type="ORF">KSB_72220</name>
</gene>
<keyword evidence="3" id="KW-1185">Reference proteome</keyword>
<name>A0ABQ3V1C3_9CHLR</name>
<evidence type="ECO:0000313" key="2">
    <source>
        <dbReference type="EMBL" id="GHO58747.1"/>
    </source>
</evidence>
<dbReference type="Pfam" id="PF13302">
    <property type="entry name" value="Acetyltransf_3"/>
    <property type="match status" value="1"/>
</dbReference>
<dbReference type="InterPro" id="IPR016181">
    <property type="entry name" value="Acyl_CoA_acyltransferase"/>
</dbReference>
<dbReference type="InterPro" id="IPR051531">
    <property type="entry name" value="N-acetyltransferase"/>
</dbReference>
<dbReference type="PROSITE" id="PS51186">
    <property type="entry name" value="GNAT"/>
    <property type="match status" value="1"/>
</dbReference>
<accession>A0ABQ3V1C3</accession>
<dbReference type="SUPFAM" id="SSF55729">
    <property type="entry name" value="Acyl-CoA N-acyltransferases (Nat)"/>
    <property type="match status" value="1"/>
</dbReference>
<dbReference type="Gene3D" id="3.40.630.30">
    <property type="match status" value="1"/>
</dbReference>
<feature type="domain" description="N-acetyltransferase" evidence="1">
    <location>
        <begin position="9"/>
        <end position="181"/>
    </location>
</feature>
<dbReference type="PANTHER" id="PTHR43792">
    <property type="entry name" value="GNAT FAMILY, PUTATIVE (AFU_ORTHOLOGUE AFUA_3G00765)-RELATED-RELATED"/>
    <property type="match status" value="1"/>
</dbReference>
<reference evidence="2 3" key="1">
    <citation type="journal article" date="2021" name="Int. J. Syst. Evol. Microbiol.">
        <title>Reticulibacter mediterranei gen. nov., sp. nov., within the new family Reticulibacteraceae fam. nov., and Ktedonospora formicarum gen. nov., sp. nov., Ktedonobacter robiniae sp. nov., Dictyobacter formicarum sp. nov. and Dictyobacter arantiisoli sp. nov., belonging to the class Ktedonobacteria.</title>
        <authorList>
            <person name="Yabe S."/>
            <person name="Zheng Y."/>
            <person name="Wang C.M."/>
            <person name="Sakai Y."/>
            <person name="Abe K."/>
            <person name="Yokota A."/>
            <person name="Donadio S."/>
            <person name="Cavaletti L."/>
            <person name="Monciardini P."/>
        </authorList>
    </citation>
    <scope>NUCLEOTIDE SEQUENCE [LARGE SCALE GENOMIC DNA]</scope>
    <source>
        <strain evidence="2 3">SOSP1-30</strain>
    </source>
</reference>
<dbReference type="InterPro" id="IPR000182">
    <property type="entry name" value="GNAT_dom"/>
</dbReference>
<organism evidence="2 3">
    <name type="scientific">Ktedonobacter robiniae</name>
    <dbReference type="NCBI Taxonomy" id="2778365"/>
    <lineage>
        <taxon>Bacteria</taxon>
        <taxon>Bacillati</taxon>
        <taxon>Chloroflexota</taxon>
        <taxon>Ktedonobacteria</taxon>
        <taxon>Ktedonobacterales</taxon>
        <taxon>Ktedonobacteraceae</taxon>
        <taxon>Ktedonobacter</taxon>
    </lineage>
</organism>
<dbReference type="PANTHER" id="PTHR43792:SF1">
    <property type="entry name" value="N-ACETYLTRANSFERASE DOMAIN-CONTAINING PROTEIN"/>
    <property type="match status" value="1"/>
</dbReference>
<proteinExistence type="predicted"/>
<dbReference type="EMBL" id="BNJG01000003">
    <property type="protein sequence ID" value="GHO58747.1"/>
    <property type="molecule type" value="Genomic_DNA"/>
</dbReference>